<feature type="compositionally biased region" description="Basic residues" evidence="1">
    <location>
        <begin position="27"/>
        <end position="37"/>
    </location>
</feature>
<reference evidence="2" key="1">
    <citation type="submission" date="2022-04" db="EMBL/GenBank/DDBJ databases">
        <title>Carnegiea gigantea Genome sequencing and assembly v2.</title>
        <authorList>
            <person name="Copetti D."/>
            <person name="Sanderson M.J."/>
            <person name="Burquez A."/>
            <person name="Wojciechowski M.F."/>
        </authorList>
    </citation>
    <scope>NUCLEOTIDE SEQUENCE</scope>
    <source>
        <strain evidence="2">SGP5-SGP5p</strain>
        <tissue evidence="2">Aerial part</tissue>
    </source>
</reference>
<accession>A0A9Q1QB04</accession>
<feature type="compositionally biased region" description="Basic and acidic residues" evidence="1">
    <location>
        <begin position="78"/>
        <end position="89"/>
    </location>
</feature>
<feature type="compositionally biased region" description="Acidic residues" evidence="1">
    <location>
        <begin position="114"/>
        <end position="139"/>
    </location>
</feature>
<proteinExistence type="predicted"/>
<organism evidence="2 3">
    <name type="scientific">Carnegiea gigantea</name>
    <dbReference type="NCBI Taxonomy" id="171969"/>
    <lineage>
        <taxon>Eukaryota</taxon>
        <taxon>Viridiplantae</taxon>
        <taxon>Streptophyta</taxon>
        <taxon>Embryophyta</taxon>
        <taxon>Tracheophyta</taxon>
        <taxon>Spermatophyta</taxon>
        <taxon>Magnoliopsida</taxon>
        <taxon>eudicotyledons</taxon>
        <taxon>Gunneridae</taxon>
        <taxon>Pentapetalae</taxon>
        <taxon>Caryophyllales</taxon>
        <taxon>Cactineae</taxon>
        <taxon>Cactaceae</taxon>
        <taxon>Cactoideae</taxon>
        <taxon>Echinocereeae</taxon>
        <taxon>Carnegiea</taxon>
    </lineage>
</organism>
<dbReference type="AlphaFoldDB" id="A0A9Q1QB04"/>
<evidence type="ECO:0000313" key="3">
    <source>
        <dbReference type="Proteomes" id="UP001153076"/>
    </source>
</evidence>
<evidence type="ECO:0000256" key="1">
    <source>
        <dbReference type="SAM" id="MobiDB-lite"/>
    </source>
</evidence>
<sequence>MEKIDSFILSELAVEVNEQSQPEVRKKLTPRRSRLAKRTIQYSQHIIRSVSQKLGPCTSKNRGTEPKKNNMPQSHTTPEGKVHSHEHRNTSSSLRLPWINGNEASHRGWSSDWTNDDSENEDYNCEDESENNMESDVSLEDENIRDNVENYYVTDDKHDHGTIDPNDKITFQILQPQHIETCARLQENPMASSNWIAETLEADMRADLKK</sequence>
<keyword evidence="3" id="KW-1185">Reference proteome</keyword>
<evidence type="ECO:0000313" key="2">
    <source>
        <dbReference type="EMBL" id="KAJ8435044.1"/>
    </source>
</evidence>
<name>A0A9Q1QB04_9CARY</name>
<feature type="region of interest" description="Disordered" evidence="1">
    <location>
        <begin position="18"/>
        <end position="139"/>
    </location>
</feature>
<comment type="caution">
    <text evidence="2">The sequence shown here is derived from an EMBL/GenBank/DDBJ whole genome shotgun (WGS) entry which is preliminary data.</text>
</comment>
<protein>
    <submittedName>
        <fullName evidence="2">Uncharacterized protein</fullName>
    </submittedName>
</protein>
<dbReference type="EMBL" id="JAKOGI010000438">
    <property type="protein sequence ID" value="KAJ8435044.1"/>
    <property type="molecule type" value="Genomic_DNA"/>
</dbReference>
<gene>
    <name evidence="2" type="ORF">Cgig2_027253</name>
</gene>
<feature type="compositionally biased region" description="Polar residues" evidence="1">
    <location>
        <begin position="40"/>
        <end position="52"/>
    </location>
</feature>
<dbReference type="Proteomes" id="UP001153076">
    <property type="component" value="Unassembled WGS sequence"/>
</dbReference>